<name>A0A8H3I8V5_9LECA</name>
<dbReference type="GO" id="GO:0005680">
    <property type="term" value="C:anaphase-promoting complex"/>
    <property type="evidence" value="ECO:0007669"/>
    <property type="project" value="InterPro"/>
</dbReference>
<dbReference type="InterPro" id="IPR037679">
    <property type="entry name" value="Apc5"/>
</dbReference>
<reference evidence="10" key="1">
    <citation type="submission" date="2021-03" db="EMBL/GenBank/DDBJ databases">
        <authorList>
            <person name="Tagirdzhanova G."/>
        </authorList>
    </citation>
    <scope>NUCLEOTIDE SEQUENCE</scope>
</reference>
<comment type="caution">
    <text evidence="10">The sequence shown here is derived from an EMBL/GenBank/DDBJ whole genome shotgun (WGS) entry which is preliminary data.</text>
</comment>
<organism evidence="10 11">
    <name type="scientific">Heterodermia speciosa</name>
    <dbReference type="NCBI Taxonomy" id="116794"/>
    <lineage>
        <taxon>Eukaryota</taxon>
        <taxon>Fungi</taxon>
        <taxon>Dikarya</taxon>
        <taxon>Ascomycota</taxon>
        <taxon>Pezizomycotina</taxon>
        <taxon>Lecanoromycetes</taxon>
        <taxon>OSLEUM clade</taxon>
        <taxon>Lecanoromycetidae</taxon>
        <taxon>Caliciales</taxon>
        <taxon>Physciaceae</taxon>
        <taxon>Heterodermia</taxon>
    </lineage>
</organism>
<keyword evidence="6" id="KW-0131">Cell cycle</keyword>
<comment type="function">
    <text evidence="8">Component of the anaphase promoting complex/cyclosome (APC/C), a cell cycle-regulated E3 ubiquitin ligase that controls progression through mitosis and the G1 phase of the cell cycle. The APC/C complex acts by mediating ubiquitination and subsequent degradation of target proteins: it mainly mediates the formation of 'Lys-11'-linked polyubiquitin chains and, to a lower extent, the formation of 'Lys-48'- and 'Lys-63'-linked polyubiquitin chains. The APC/C complex catalyzes assembly of branched 'Lys-11'-/'Lys-48'-linked branched ubiquitin chains on target proteins.</text>
</comment>
<dbReference type="UniPathway" id="UPA00143"/>
<dbReference type="GO" id="GO:0051301">
    <property type="term" value="P:cell division"/>
    <property type="evidence" value="ECO:0007669"/>
    <property type="project" value="UniProtKB-KW"/>
</dbReference>
<evidence type="ECO:0000256" key="1">
    <source>
        <dbReference type="ARBA" id="ARBA00007450"/>
    </source>
</evidence>
<evidence type="ECO:0000256" key="4">
    <source>
        <dbReference type="ARBA" id="ARBA00022776"/>
    </source>
</evidence>
<feature type="domain" description="Anaphase-promoting complex subunit 5" evidence="9">
    <location>
        <begin position="263"/>
        <end position="352"/>
    </location>
</feature>
<protein>
    <recommendedName>
        <fullName evidence="2">Anaphase-promoting complex subunit 5</fullName>
    </recommendedName>
    <alternativeName>
        <fullName evidence="7">Cyclosome subunit 5</fullName>
    </alternativeName>
</protein>
<sequence length="761" mass="85563">MSRYLTPSKIALLALISLYTDSFIPSAATIPILSFIVSYLLPIDSCQDITSQSNFSLTLPIDSLRQSTIGHPSSIPGRTVWDLLLNYLWKINSFDALHLFFDDISLLLEKSYEGQDAQELNASRPRRTLLSRSSPLGAFVRRSQVEFTRLQFHDGITLWKGFIAYRSPTIASWRRRHPGVSASIDVNLQEEPIAPEKLVRNVVYGDFDSLSLKDANISTADVENLLEFQVDQMQKMGNRLPTEFKAQIQSIIHTGVTVPSLLHYVEFLDAWRAGDYLTSFDSLHRYFDYTMHHKDRTFYQYALLNLAILQADFGCLSEAVVAMKEAISTARENNDMGCLNYSLSWLYHFGKEHPKEMAEIQRKGVLGTEREALAFLKAKAKESNMWSLLSTTLLSEARLSLSDGENVTLAFENITKASHLNIVKDVVNATGSQMAMQSSLFSRLGVSYQATLYQDMFVECYAGQSPAEDVMRCTCKSSMMLALNGRYEDALARMEDVGQEALRTLKHYHYWAASLGLLKLQNHLHRDHLIAADQVLSQLRASQQLESDVSFTMSTLEIDLHLRRCDYSTAMDLLENLVTGMDDGETDILQRVKIMILKAQIYDKSGIAQKGFSVALRAASLAHKAKILPALWEAIGAISRVLISMKEFEAAVRLMESIMPQVLECENCNLAAQSFSHLADALMGLAGDANAESLQRKERLTKALEQIDRSFDEFSRIEDVRGQCEMMAKRATIMHLNGDPVLANDCAAKYLDIRKAAKELN</sequence>
<dbReference type="InterPro" id="IPR011990">
    <property type="entry name" value="TPR-like_helical_dom_sf"/>
</dbReference>
<proteinExistence type="inferred from homology"/>
<evidence type="ECO:0000256" key="6">
    <source>
        <dbReference type="ARBA" id="ARBA00023306"/>
    </source>
</evidence>
<dbReference type="GO" id="GO:0045842">
    <property type="term" value="P:positive regulation of mitotic metaphase/anaphase transition"/>
    <property type="evidence" value="ECO:0007669"/>
    <property type="project" value="TreeGrafter"/>
</dbReference>
<dbReference type="SUPFAM" id="SSF48452">
    <property type="entry name" value="TPR-like"/>
    <property type="match status" value="1"/>
</dbReference>
<evidence type="ECO:0000256" key="5">
    <source>
        <dbReference type="ARBA" id="ARBA00022786"/>
    </source>
</evidence>
<keyword evidence="11" id="KW-1185">Reference proteome</keyword>
<dbReference type="Gene3D" id="1.25.40.10">
    <property type="entry name" value="Tetratricopeptide repeat domain"/>
    <property type="match status" value="1"/>
</dbReference>
<evidence type="ECO:0000313" key="11">
    <source>
        <dbReference type="Proteomes" id="UP000664521"/>
    </source>
</evidence>
<evidence type="ECO:0000313" key="10">
    <source>
        <dbReference type="EMBL" id="CAF9909368.1"/>
    </source>
</evidence>
<dbReference type="EMBL" id="CAJPDS010000007">
    <property type="protein sequence ID" value="CAF9909368.1"/>
    <property type="molecule type" value="Genomic_DNA"/>
</dbReference>
<evidence type="ECO:0000256" key="3">
    <source>
        <dbReference type="ARBA" id="ARBA00022618"/>
    </source>
</evidence>
<accession>A0A8H3I8V5</accession>
<evidence type="ECO:0000256" key="8">
    <source>
        <dbReference type="ARBA" id="ARBA00045696"/>
    </source>
</evidence>
<dbReference type="Pfam" id="PF12862">
    <property type="entry name" value="ANAPC5"/>
    <property type="match status" value="1"/>
</dbReference>
<keyword evidence="4" id="KW-0498">Mitosis</keyword>
<dbReference type="GO" id="GO:0070979">
    <property type="term" value="P:protein K11-linked ubiquitination"/>
    <property type="evidence" value="ECO:0007669"/>
    <property type="project" value="TreeGrafter"/>
</dbReference>
<dbReference type="Proteomes" id="UP000664521">
    <property type="component" value="Unassembled WGS sequence"/>
</dbReference>
<comment type="similarity">
    <text evidence="1">Belongs to the APC5 family.</text>
</comment>
<dbReference type="PANTHER" id="PTHR12830:SF9">
    <property type="entry name" value="ANAPHASE-PROMOTING COMPLEX SUBUNIT 5"/>
    <property type="match status" value="1"/>
</dbReference>
<evidence type="ECO:0000259" key="9">
    <source>
        <dbReference type="Pfam" id="PF12862"/>
    </source>
</evidence>
<dbReference type="OrthoDB" id="2504561at2759"/>
<evidence type="ECO:0000256" key="2">
    <source>
        <dbReference type="ARBA" id="ARBA00016066"/>
    </source>
</evidence>
<keyword evidence="3" id="KW-0132">Cell division</keyword>
<dbReference type="AlphaFoldDB" id="A0A8H3I8V5"/>
<dbReference type="GO" id="GO:0031145">
    <property type="term" value="P:anaphase-promoting complex-dependent catabolic process"/>
    <property type="evidence" value="ECO:0007669"/>
    <property type="project" value="TreeGrafter"/>
</dbReference>
<evidence type="ECO:0000256" key="7">
    <source>
        <dbReference type="ARBA" id="ARBA00031069"/>
    </source>
</evidence>
<gene>
    <name evidence="10" type="primary">APC5</name>
    <name evidence="10" type="ORF">HETSPECPRED_008962</name>
</gene>
<dbReference type="InterPro" id="IPR026000">
    <property type="entry name" value="Apc5_dom"/>
</dbReference>
<keyword evidence="5" id="KW-0833">Ubl conjugation pathway</keyword>
<dbReference type="PANTHER" id="PTHR12830">
    <property type="entry name" value="ANAPHASE-PROMOTING COMPLEX SUBUNIT 5"/>
    <property type="match status" value="1"/>
</dbReference>